<dbReference type="EMBL" id="CP017476">
    <property type="protein sequence ID" value="AOW11835.1"/>
    <property type="molecule type" value="Genomic_DNA"/>
</dbReference>
<evidence type="ECO:0000313" key="4">
    <source>
        <dbReference type="EMBL" id="OAD42317.1"/>
    </source>
</evidence>
<dbReference type="STRING" id="1763535.LPB072_02100"/>
<dbReference type="AlphaFoldDB" id="A0A167I7T4"/>
<reference evidence="3 6" key="2">
    <citation type="submission" date="2016-10" db="EMBL/GenBank/DDBJ databases">
        <title>Hydorgenophaga sp. LPB0072 isolated from gastropod.</title>
        <authorList>
            <person name="Kim E."/>
            <person name="Yi H."/>
        </authorList>
    </citation>
    <scope>NUCLEOTIDE SEQUENCE [LARGE SCALE GENOMIC DNA]</scope>
    <source>
        <strain evidence="3 6">LPB0072</strain>
    </source>
</reference>
<keyword evidence="5" id="KW-1185">Reference proteome</keyword>
<evidence type="ECO:0000313" key="3">
    <source>
        <dbReference type="EMBL" id="AOW11835.1"/>
    </source>
</evidence>
<evidence type="ECO:0000313" key="5">
    <source>
        <dbReference type="Proteomes" id="UP000185657"/>
    </source>
</evidence>
<gene>
    <name evidence="3" type="ORF">LPB072_02100</name>
    <name evidence="4" type="ORF">LPB72_08850</name>
</gene>
<dbReference type="InterPro" id="IPR025240">
    <property type="entry name" value="DUF4189"/>
</dbReference>
<proteinExistence type="predicted"/>
<organism evidence="3 6">
    <name type="scientific">Hydrogenophaga crassostreae</name>
    <dbReference type="NCBI Taxonomy" id="1763535"/>
    <lineage>
        <taxon>Bacteria</taxon>
        <taxon>Pseudomonadati</taxon>
        <taxon>Pseudomonadota</taxon>
        <taxon>Betaproteobacteria</taxon>
        <taxon>Burkholderiales</taxon>
        <taxon>Comamonadaceae</taxon>
        <taxon>Hydrogenophaga</taxon>
    </lineage>
</organism>
<evidence type="ECO:0000256" key="1">
    <source>
        <dbReference type="SAM" id="SignalP"/>
    </source>
</evidence>
<dbReference type="EMBL" id="LVWD01000009">
    <property type="protein sequence ID" value="OAD42317.1"/>
    <property type="molecule type" value="Genomic_DNA"/>
</dbReference>
<sequence length="130" mass="12831">MNISKWSLWLAAALTALAVTACGGGSTGNGYGSIAVSNSAAAVAIVTEGLTQSIANESARDKCDEDDCEVVLQFEQCGAVSASLNSVGAQIITASEGGTAFAAQTSANEACTKQGGVACAAIPNLPAQCN</sequence>
<accession>A0A167I7T4</accession>
<feature type="chain" id="PRO_5044549625" description="DUF4189 domain-containing protein" evidence="1">
    <location>
        <begin position="22"/>
        <end position="130"/>
    </location>
</feature>
<reference evidence="4 5" key="1">
    <citation type="submission" date="2016-02" db="EMBL/GenBank/DDBJ databases">
        <title>Draft genome sequence of Hydrogenophaga sp. LPB0072.</title>
        <authorList>
            <person name="Shin S.-K."/>
            <person name="Yi H."/>
        </authorList>
    </citation>
    <scope>NUCLEOTIDE SEQUENCE [LARGE SCALE GENOMIC DNA]</scope>
    <source>
        <strain evidence="4 5">LPB0072</strain>
    </source>
</reference>
<dbReference type="Proteomes" id="UP000185657">
    <property type="component" value="Unassembled WGS sequence"/>
</dbReference>
<dbReference type="Proteomes" id="UP000185680">
    <property type="component" value="Chromosome"/>
</dbReference>
<keyword evidence="1" id="KW-0732">Signal</keyword>
<feature type="domain" description="DUF4189" evidence="2">
    <location>
        <begin position="31"/>
        <end position="121"/>
    </location>
</feature>
<protein>
    <recommendedName>
        <fullName evidence="2">DUF4189 domain-containing protein</fullName>
    </recommendedName>
</protein>
<dbReference type="RefSeq" id="WP_066089020.1">
    <property type="nucleotide sequence ID" value="NZ_CP017476.1"/>
</dbReference>
<feature type="signal peptide" evidence="1">
    <location>
        <begin position="1"/>
        <end position="21"/>
    </location>
</feature>
<name>A0A167I7T4_9BURK</name>
<dbReference type="KEGG" id="hyl:LPB072_02100"/>
<evidence type="ECO:0000313" key="6">
    <source>
        <dbReference type="Proteomes" id="UP000185680"/>
    </source>
</evidence>
<dbReference type="Pfam" id="PF13827">
    <property type="entry name" value="DUF4189"/>
    <property type="match status" value="1"/>
</dbReference>
<evidence type="ECO:0000259" key="2">
    <source>
        <dbReference type="Pfam" id="PF13827"/>
    </source>
</evidence>
<dbReference type="PROSITE" id="PS51257">
    <property type="entry name" value="PROKAR_LIPOPROTEIN"/>
    <property type="match status" value="1"/>
</dbReference>